<keyword evidence="7" id="KW-1185">Reference proteome</keyword>
<proteinExistence type="predicted"/>
<dbReference type="GO" id="GO:0003677">
    <property type="term" value="F:DNA binding"/>
    <property type="evidence" value="ECO:0007669"/>
    <property type="project" value="UniProtKB-KW"/>
</dbReference>
<dbReference type="CDD" id="cd10017">
    <property type="entry name" value="B3_DNA"/>
    <property type="match status" value="2"/>
</dbReference>
<dbReference type="Gene3D" id="2.40.330.10">
    <property type="entry name" value="DNA-binding pseudobarrel domain"/>
    <property type="match status" value="2"/>
</dbReference>
<dbReference type="Proteomes" id="UP000515121">
    <property type="component" value="Unplaced"/>
</dbReference>
<reference evidence="8" key="1">
    <citation type="submission" date="2025-08" db="UniProtKB">
        <authorList>
            <consortium name="RefSeq"/>
        </authorList>
    </citation>
    <scope>IDENTIFICATION</scope>
    <source>
        <tissue evidence="8">Fruit stalk</tissue>
    </source>
</reference>
<dbReference type="RefSeq" id="XP_022751324.1">
    <property type="nucleotide sequence ID" value="XM_022895589.1"/>
</dbReference>
<sequence length="419" mass="48998">MQSQGMAAMSQNCRISEKHKYWKEFQSNRHQFFKIMVGDFRNHLRIPRKFMSNFRENLSGTIHLRGPSGFMWTVELERMFGDVVFRNGWEIFVKEHSLAEADLLVFRYDGNSTFNVVIFDPSGCEREGSYFVKKHMNACSSGRCVFQKEDGEDFEEVIDLDKIHENHMQKEKINKRRGRPSSKAVDTFYKRVQLKATTKKQPQVRKSARDGIIVLMDESDEASGCAMEASENWGIESVSLKRKSERQEGKIQRQVDLQGTYNLFFISNRRELTAEEKQRSCKLARQYSSTKPSFSIIMKPSHVYRSFTVSIPKRWEAMHILDGVRIAELRVPPGEKRWLVRITSSKWRTAFTRGWVKFVKDNNLEEHDACVFEFNEESKANRKIIFFNVIIFRALDEIVTLTQFSRTQPSPSGYREITA</sequence>
<keyword evidence="5" id="KW-0539">Nucleus</keyword>
<dbReference type="InterPro" id="IPR044837">
    <property type="entry name" value="REM16-like"/>
</dbReference>
<dbReference type="SMART" id="SM01019">
    <property type="entry name" value="B3"/>
    <property type="match status" value="2"/>
</dbReference>
<feature type="domain" description="TF-B3" evidence="6">
    <location>
        <begin position="294"/>
        <end position="395"/>
    </location>
</feature>
<dbReference type="AlphaFoldDB" id="A0A6P5ZEW9"/>
<keyword evidence="4" id="KW-0804">Transcription</keyword>
<evidence type="ECO:0000256" key="1">
    <source>
        <dbReference type="ARBA" id="ARBA00004123"/>
    </source>
</evidence>
<gene>
    <name evidence="8" type="primary">LOC111300015</name>
</gene>
<feature type="domain" description="TF-B3" evidence="6">
    <location>
        <begin position="29"/>
        <end position="122"/>
    </location>
</feature>
<dbReference type="Pfam" id="PF02362">
    <property type="entry name" value="B3"/>
    <property type="match status" value="2"/>
</dbReference>
<dbReference type="PROSITE" id="PS50863">
    <property type="entry name" value="B3"/>
    <property type="match status" value="2"/>
</dbReference>
<evidence type="ECO:0000256" key="3">
    <source>
        <dbReference type="ARBA" id="ARBA00023125"/>
    </source>
</evidence>
<dbReference type="GeneID" id="111300015"/>
<evidence type="ECO:0000256" key="2">
    <source>
        <dbReference type="ARBA" id="ARBA00023015"/>
    </source>
</evidence>
<comment type="subcellular location">
    <subcellularLocation>
        <location evidence="1">Nucleus</location>
    </subcellularLocation>
</comment>
<dbReference type="PANTHER" id="PTHR31391:SF137">
    <property type="entry name" value="B3 DOMAIN-CONTAINING PROTEIN REM16-LIKE"/>
    <property type="match status" value="1"/>
</dbReference>
<organism evidence="7 8">
    <name type="scientific">Durio zibethinus</name>
    <name type="common">Durian</name>
    <dbReference type="NCBI Taxonomy" id="66656"/>
    <lineage>
        <taxon>Eukaryota</taxon>
        <taxon>Viridiplantae</taxon>
        <taxon>Streptophyta</taxon>
        <taxon>Embryophyta</taxon>
        <taxon>Tracheophyta</taxon>
        <taxon>Spermatophyta</taxon>
        <taxon>Magnoliopsida</taxon>
        <taxon>eudicotyledons</taxon>
        <taxon>Gunneridae</taxon>
        <taxon>Pentapetalae</taxon>
        <taxon>rosids</taxon>
        <taxon>malvids</taxon>
        <taxon>Malvales</taxon>
        <taxon>Malvaceae</taxon>
        <taxon>Helicteroideae</taxon>
        <taxon>Durio</taxon>
    </lineage>
</organism>
<evidence type="ECO:0000256" key="5">
    <source>
        <dbReference type="ARBA" id="ARBA00023242"/>
    </source>
</evidence>
<keyword evidence="2" id="KW-0805">Transcription regulation</keyword>
<protein>
    <submittedName>
        <fullName evidence="8">B3 domain-containing transcription factor VRN1-like isoform X1</fullName>
    </submittedName>
</protein>
<dbReference type="KEGG" id="dzi:111300015"/>
<evidence type="ECO:0000313" key="7">
    <source>
        <dbReference type="Proteomes" id="UP000515121"/>
    </source>
</evidence>
<dbReference type="GO" id="GO:0005634">
    <property type="term" value="C:nucleus"/>
    <property type="evidence" value="ECO:0007669"/>
    <property type="project" value="UniProtKB-SubCell"/>
</dbReference>
<dbReference type="InterPro" id="IPR003340">
    <property type="entry name" value="B3_DNA-bd"/>
</dbReference>
<accession>A0A6P5ZEW9</accession>
<evidence type="ECO:0000313" key="8">
    <source>
        <dbReference type="RefSeq" id="XP_022751324.1"/>
    </source>
</evidence>
<evidence type="ECO:0000259" key="6">
    <source>
        <dbReference type="PROSITE" id="PS50863"/>
    </source>
</evidence>
<dbReference type="OrthoDB" id="590488at2759"/>
<dbReference type="InterPro" id="IPR015300">
    <property type="entry name" value="DNA-bd_pseudobarrel_sf"/>
</dbReference>
<keyword evidence="3" id="KW-0238">DNA-binding</keyword>
<dbReference type="SUPFAM" id="SSF101936">
    <property type="entry name" value="DNA-binding pseudobarrel domain"/>
    <property type="match status" value="2"/>
</dbReference>
<dbReference type="PANTHER" id="PTHR31391">
    <property type="entry name" value="B3 DOMAIN-CONTAINING PROTEIN OS11G0197600-RELATED"/>
    <property type="match status" value="1"/>
</dbReference>
<evidence type="ECO:0000256" key="4">
    <source>
        <dbReference type="ARBA" id="ARBA00023163"/>
    </source>
</evidence>
<name>A0A6P5ZEW9_DURZI</name>